<gene>
    <name evidence="1" type="ORF">Taro_013712</name>
</gene>
<evidence type="ECO:0000313" key="2">
    <source>
        <dbReference type="Proteomes" id="UP000652761"/>
    </source>
</evidence>
<dbReference type="EMBL" id="NMUH01000556">
    <property type="protein sequence ID" value="MQL81258.1"/>
    <property type="molecule type" value="Genomic_DNA"/>
</dbReference>
<sequence length="69" mass="7507">MKVIFFPCSSATTCANCPFGVEQRYKHCMDRTTLSSDFLHFRSAPSNASGPEDAFQASGIMTLVGDVIL</sequence>
<dbReference type="Proteomes" id="UP000652761">
    <property type="component" value="Unassembled WGS sequence"/>
</dbReference>
<accession>A0A843UCG2</accession>
<organism evidence="1 2">
    <name type="scientific">Colocasia esculenta</name>
    <name type="common">Wild taro</name>
    <name type="synonym">Arum esculentum</name>
    <dbReference type="NCBI Taxonomy" id="4460"/>
    <lineage>
        <taxon>Eukaryota</taxon>
        <taxon>Viridiplantae</taxon>
        <taxon>Streptophyta</taxon>
        <taxon>Embryophyta</taxon>
        <taxon>Tracheophyta</taxon>
        <taxon>Spermatophyta</taxon>
        <taxon>Magnoliopsida</taxon>
        <taxon>Liliopsida</taxon>
        <taxon>Araceae</taxon>
        <taxon>Aroideae</taxon>
        <taxon>Colocasieae</taxon>
        <taxon>Colocasia</taxon>
    </lineage>
</organism>
<reference evidence="1" key="1">
    <citation type="submission" date="2017-07" db="EMBL/GenBank/DDBJ databases">
        <title>Taro Niue Genome Assembly and Annotation.</title>
        <authorList>
            <person name="Atibalentja N."/>
            <person name="Keating K."/>
            <person name="Fields C.J."/>
        </authorList>
    </citation>
    <scope>NUCLEOTIDE SEQUENCE</scope>
    <source>
        <strain evidence="1">Niue_2</strain>
        <tissue evidence="1">Leaf</tissue>
    </source>
</reference>
<keyword evidence="2" id="KW-1185">Reference proteome</keyword>
<protein>
    <submittedName>
        <fullName evidence="1">Uncharacterized protein</fullName>
    </submittedName>
</protein>
<comment type="caution">
    <text evidence="1">The sequence shown here is derived from an EMBL/GenBank/DDBJ whole genome shotgun (WGS) entry which is preliminary data.</text>
</comment>
<proteinExistence type="predicted"/>
<evidence type="ECO:0000313" key="1">
    <source>
        <dbReference type="EMBL" id="MQL81258.1"/>
    </source>
</evidence>
<dbReference type="AlphaFoldDB" id="A0A843UCG2"/>
<name>A0A843UCG2_COLES</name>